<dbReference type="AlphaFoldDB" id="A0A562PII1"/>
<feature type="signal peptide" evidence="1">
    <location>
        <begin position="1"/>
        <end position="28"/>
    </location>
</feature>
<keyword evidence="1" id="KW-0732">Signal</keyword>
<dbReference type="OrthoDB" id="8761498at2"/>
<evidence type="ECO:0000313" key="2">
    <source>
        <dbReference type="EMBL" id="QGZ42647.1"/>
    </source>
</evidence>
<reference evidence="3 4" key="1">
    <citation type="journal article" date="2015" name="Stand. Genomic Sci.">
        <title>Genomic Encyclopedia of Bacterial and Archaeal Type Strains, Phase III: the genomes of soil and plant-associated and newly described type strains.</title>
        <authorList>
            <person name="Whitman W.B."/>
            <person name="Woyke T."/>
            <person name="Klenk H.P."/>
            <person name="Zhou Y."/>
            <person name="Lilburn T.G."/>
            <person name="Beck B.J."/>
            <person name="De Vos P."/>
            <person name="Vandamme P."/>
            <person name="Eisen J.A."/>
            <person name="Garrity G."/>
            <person name="Hugenholtz P."/>
            <person name="Kyrpides N.C."/>
        </authorList>
    </citation>
    <scope>NUCLEOTIDE SEQUENCE [LARGE SCALE GENOMIC DNA]</scope>
    <source>
        <strain evidence="3 4">CGMCC 1.10685</strain>
    </source>
</reference>
<gene>
    <name evidence="2" type="ORF">GO485_28835</name>
    <name evidence="3" type="ORF">IP92_04860</name>
</gene>
<reference evidence="3" key="2">
    <citation type="submission" date="2019-07" db="EMBL/GenBank/DDBJ databases">
        <authorList>
            <person name="Whitman W."/>
            <person name="Huntemann M."/>
            <person name="Clum A."/>
            <person name="Pillay M."/>
            <person name="Palaniappan K."/>
            <person name="Varghese N."/>
            <person name="Mikhailova N."/>
            <person name="Stamatis D."/>
            <person name="Reddy T."/>
            <person name="Daum C."/>
            <person name="Shapiro N."/>
            <person name="Ivanova N."/>
            <person name="Kyrpides N."/>
            <person name="Woyke T."/>
        </authorList>
    </citation>
    <scope>NUCLEOTIDE SEQUENCE</scope>
    <source>
        <strain evidence="3">CGMCC 1.10685</strain>
    </source>
</reference>
<dbReference type="EMBL" id="VLKW01000011">
    <property type="protein sequence ID" value="TWI43806.1"/>
    <property type="molecule type" value="Genomic_DNA"/>
</dbReference>
<dbReference type="InterPro" id="IPR013424">
    <property type="entry name" value="Ice-binding_C"/>
</dbReference>
<sequence>MSSKIGAALGKAALTAALSLALMGTAAAASFQITTQSSGTGLFDLDGMFTTAGPEGHDLPYTLRTTTTLSDPALLHSSANRTAWQDNDASVQVDLEVGGVHYQLAQTNRYVMLDYHADVGGAAYNVLNLYVDLRPYSTGNSASLSQAIALPQGLLPFDATMTPVALSSPDILRGWVEAGIYYSDDVFSHQLGSAIATPQNFSYTLVAVPEPGTYAMTLLGCAVLAGAGALRARAADESRNRAA</sequence>
<reference evidence="2 5" key="3">
    <citation type="submission" date="2019-12" db="EMBL/GenBank/DDBJ databases">
        <title>Draft Genome Sequences of Six Type Strains of the Genus Massilia.</title>
        <authorList>
            <person name="Miess H."/>
            <person name="Frediansyah A."/>
            <person name="Goeker M."/>
            <person name="Gross H."/>
        </authorList>
    </citation>
    <scope>NUCLEOTIDE SEQUENCE [LARGE SCALE GENOMIC DNA]</scope>
    <source>
        <strain evidence="2 5">DSM 26639</strain>
    </source>
</reference>
<evidence type="ECO:0000313" key="3">
    <source>
        <dbReference type="EMBL" id="TWI43806.1"/>
    </source>
</evidence>
<accession>A0A562PII1</accession>
<feature type="chain" id="PRO_5044617757" evidence="1">
    <location>
        <begin position="29"/>
        <end position="243"/>
    </location>
</feature>
<dbReference type="Proteomes" id="UP000315112">
    <property type="component" value="Unassembled WGS sequence"/>
</dbReference>
<dbReference type="Proteomes" id="UP000437862">
    <property type="component" value="Chromosome"/>
</dbReference>
<keyword evidence="5" id="KW-1185">Reference proteome</keyword>
<proteinExistence type="predicted"/>
<dbReference type="RefSeq" id="WP_145880126.1">
    <property type="nucleotide sequence ID" value="NZ_CP046904.1"/>
</dbReference>
<evidence type="ECO:0000313" key="4">
    <source>
        <dbReference type="Proteomes" id="UP000315112"/>
    </source>
</evidence>
<dbReference type="EMBL" id="CP046904">
    <property type="protein sequence ID" value="QGZ42647.1"/>
    <property type="molecule type" value="Genomic_DNA"/>
</dbReference>
<organism evidence="3 4">
    <name type="scientific">Pseudoduganella flava</name>
    <dbReference type="NCBI Taxonomy" id="871742"/>
    <lineage>
        <taxon>Bacteria</taxon>
        <taxon>Pseudomonadati</taxon>
        <taxon>Pseudomonadota</taxon>
        <taxon>Betaproteobacteria</taxon>
        <taxon>Burkholderiales</taxon>
        <taxon>Oxalobacteraceae</taxon>
        <taxon>Telluria group</taxon>
        <taxon>Pseudoduganella</taxon>
    </lineage>
</organism>
<dbReference type="NCBIfam" id="TIGR02595">
    <property type="entry name" value="PEP_CTERM"/>
    <property type="match status" value="1"/>
</dbReference>
<evidence type="ECO:0000256" key="1">
    <source>
        <dbReference type="SAM" id="SignalP"/>
    </source>
</evidence>
<evidence type="ECO:0000313" key="5">
    <source>
        <dbReference type="Proteomes" id="UP000437862"/>
    </source>
</evidence>
<protein>
    <submittedName>
        <fullName evidence="2">PEP-CTERM sorting domain-containing protein</fullName>
    </submittedName>
    <submittedName>
        <fullName evidence="3">Putative secreted protein with PEP-CTERM sorting signal</fullName>
    </submittedName>
</protein>
<name>A0A562PII1_9BURK</name>